<evidence type="ECO:0000313" key="8">
    <source>
        <dbReference type="Proteomes" id="UP000694556"/>
    </source>
</evidence>
<dbReference type="Proteomes" id="UP000694556">
    <property type="component" value="Chromosome Z"/>
</dbReference>
<evidence type="ECO:0000256" key="2">
    <source>
        <dbReference type="ARBA" id="ARBA00022771"/>
    </source>
</evidence>
<reference evidence="7" key="1">
    <citation type="submission" date="2018-09" db="EMBL/GenBank/DDBJ databases">
        <title>Common duck and Muscovy duck high density SNP chip.</title>
        <authorList>
            <person name="Vignal A."/>
            <person name="Thebault N."/>
            <person name="Warren W.C."/>
        </authorList>
    </citation>
    <scope>NUCLEOTIDE SEQUENCE [LARGE SCALE GENOMIC DNA]</scope>
</reference>
<dbReference type="GO" id="GO:0008270">
    <property type="term" value="F:zinc ion binding"/>
    <property type="evidence" value="ECO:0007669"/>
    <property type="project" value="UniProtKB-KW"/>
</dbReference>
<dbReference type="Gene3D" id="3.30.40.10">
    <property type="entry name" value="Zinc/RING finger domain, C3HC4 (zinc finger)"/>
    <property type="match status" value="1"/>
</dbReference>
<keyword evidence="1" id="KW-0479">Metal-binding</keyword>
<dbReference type="InterPro" id="IPR051834">
    <property type="entry name" value="RING_finger_E3_ligase"/>
</dbReference>
<proteinExistence type="predicted"/>
<dbReference type="PROSITE" id="PS50089">
    <property type="entry name" value="ZF_RING_2"/>
    <property type="match status" value="1"/>
</dbReference>
<feature type="domain" description="RING-type" evidence="6">
    <location>
        <begin position="612"/>
        <end position="653"/>
    </location>
</feature>
<name>A0A8C3GH18_CAIMO</name>
<evidence type="ECO:0000313" key="7">
    <source>
        <dbReference type="Ensembl" id="ENSCMMP00000008843.1"/>
    </source>
</evidence>
<evidence type="ECO:0000256" key="5">
    <source>
        <dbReference type="SAM" id="MobiDB-lite"/>
    </source>
</evidence>
<reference evidence="7" key="3">
    <citation type="submission" date="2025-09" db="UniProtKB">
        <authorList>
            <consortium name="Ensembl"/>
        </authorList>
    </citation>
    <scope>IDENTIFICATION</scope>
</reference>
<keyword evidence="3" id="KW-0862">Zinc</keyword>
<protein>
    <recommendedName>
        <fullName evidence="6">RING-type domain-containing protein</fullName>
    </recommendedName>
</protein>
<feature type="compositionally biased region" description="Low complexity" evidence="5">
    <location>
        <begin position="419"/>
        <end position="439"/>
    </location>
</feature>
<dbReference type="CDD" id="cd16465">
    <property type="entry name" value="RING-H2_PJA1_2"/>
    <property type="match status" value="1"/>
</dbReference>
<evidence type="ECO:0000256" key="4">
    <source>
        <dbReference type="PROSITE-ProRule" id="PRU00175"/>
    </source>
</evidence>
<accession>A0A8C3GH18</accession>
<dbReference type="GO" id="GO:0005634">
    <property type="term" value="C:nucleus"/>
    <property type="evidence" value="ECO:0007669"/>
    <property type="project" value="TreeGrafter"/>
</dbReference>
<feature type="region of interest" description="Disordered" evidence="5">
    <location>
        <begin position="401"/>
        <end position="456"/>
    </location>
</feature>
<dbReference type="PANTHER" id="PTHR45931:SF19">
    <property type="entry name" value="CHROMOSOME UNDETERMINED SCAFFOLD_3, WHOLE GENOME SHOTGUN SEQUENCE"/>
    <property type="match status" value="1"/>
</dbReference>
<dbReference type="InterPro" id="IPR013083">
    <property type="entry name" value="Znf_RING/FYVE/PHD"/>
</dbReference>
<sequence>MDRRSETRHPHVSIIPSLNCQDGHACQHSGEQKRLELNNVQEETSSRSRPLVQPRSCLWDEILLKNTATGEPVCQTNLSQILETSTLPVSLASCEVEGNQITGNIQNPDKNSEHITKHASGESNDLNGNNGIAFVNIDSYEPDSSDGEDDDGQDQPCLGREGAGVFQEAVDDIVSELGKGIEAFTDLESQLFTPSRRISRECCKEVRPVPLTRYLSIDSDMNHSNNKTLKKSHAEDQAIPKSNLIGDSRETQQINPVDTEICTPVTTYNELNLSDDEAEQGNPPELVVRPKIRKQNPTSRLERETHLSDDDEESESTSNRGSETAKIQQGYDKRTWRNDKEELTFTTFLKSKEYTDSEKDTSTDLTRNGVERNEELCNISWDVPEYYNKHLLQPLEDEDRELSKEQYLRPSECSGGEQSASGPFRFAAAAAKSSSDESSGTLPGREECEPEEPSADIEVYIGSGLGGRELPPLEEVEFPCLQYPEESSSDEENHLVSEFVHPGLFILDGNNNLEDDSSVSEDLDVEWRLLDELNEGLGVAQAISSEDPQFIAYVALEERLTQDMENAVAYLESLAIGDQQAHPAASKECIDRLPQISITDDCNAVGQDQCYCTICFSEYVKDEIVTELPCHHLFHKLCVTLWLQKSGTCPICRHVLAPKHP</sequence>
<dbReference type="SUPFAM" id="SSF57850">
    <property type="entry name" value="RING/U-box"/>
    <property type="match status" value="1"/>
</dbReference>
<evidence type="ECO:0000259" key="6">
    <source>
        <dbReference type="PROSITE" id="PS50089"/>
    </source>
</evidence>
<dbReference type="Ensembl" id="ENSCMMT00000009750.1">
    <property type="protein sequence ID" value="ENSCMMP00000008843.1"/>
    <property type="gene ID" value="ENSCMMG00000005625.1"/>
</dbReference>
<dbReference type="Pfam" id="PF13639">
    <property type="entry name" value="zf-RING_2"/>
    <property type="match status" value="1"/>
</dbReference>
<feature type="region of interest" description="Disordered" evidence="5">
    <location>
        <begin position="223"/>
        <end position="333"/>
    </location>
</feature>
<dbReference type="GO" id="GO:0061630">
    <property type="term" value="F:ubiquitin protein ligase activity"/>
    <property type="evidence" value="ECO:0007669"/>
    <property type="project" value="TreeGrafter"/>
</dbReference>
<dbReference type="PANTHER" id="PTHR45931">
    <property type="entry name" value="SI:CH211-59O9.10"/>
    <property type="match status" value="1"/>
</dbReference>
<dbReference type="InterPro" id="IPR001841">
    <property type="entry name" value="Znf_RING"/>
</dbReference>
<feature type="region of interest" description="Disordered" evidence="5">
    <location>
        <begin position="102"/>
        <end position="159"/>
    </location>
</feature>
<keyword evidence="8" id="KW-1185">Reference proteome</keyword>
<evidence type="ECO:0000256" key="1">
    <source>
        <dbReference type="ARBA" id="ARBA00022723"/>
    </source>
</evidence>
<evidence type="ECO:0000256" key="3">
    <source>
        <dbReference type="ARBA" id="ARBA00022833"/>
    </source>
</evidence>
<reference evidence="7" key="2">
    <citation type="submission" date="2025-08" db="UniProtKB">
        <authorList>
            <consortium name="Ensembl"/>
        </authorList>
    </citation>
    <scope>IDENTIFICATION</scope>
</reference>
<dbReference type="GO" id="GO:0006511">
    <property type="term" value="P:ubiquitin-dependent protein catabolic process"/>
    <property type="evidence" value="ECO:0007669"/>
    <property type="project" value="TreeGrafter"/>
</dbReference>
<organism evidence="7 8">
    <name type="scientific">Cairina moschata</name>
    <name type="common">Muscovy duck</name>
    <dbReference type="NCBI Taxonomy" id="8855"/>
    <lineage>
        <taxon>Eukaryota</taxon>
        <taxon>Metazoa</taxon>
        <taxon>Chordata</taxon>
        <taxon>Craniata</taxon>
        <taxon>Vertebrata</taxon>
        <taxon>Euteleostomi</taxon>
        <taxon>Archelosauria</taxon>
        <taxon>Archosauria</taxon>
        <taxon>Dinosauria</taxon>
        <taxon>Saurischia</taxon>
        <taxon>Theropoda</taxon>
        <taxon>Coelurosauria</taxon>
        <taxon>Aves</taxon>
        <taxon>Neognathae</taxon>
        <taxon>Galloanserae</taxon>
        <taxon>Anseriformes</taxon>
        <taxon>Anatidae</taxon>
        <taxon>Anatinae</taxon>
        <taxon>Cairina</taxon>
    </lineage>
</organism>
<dbReference type="AlphaFoldDB" id="A0A8C3GH18"/>
<feature type="compositionally biased region" description="Polar residues" evidence="5">
    <location>
        <begin position="317"/>
        <end position="327"/>
    </location>
</feature>
<feature type="compositionally biased region" description="Acidic residues" evidence="5">
    <location>
        <begin position="140"/>
        <end position="153"/>
    </location>
</feature>
<feature type="compositionally biased region" description="Polar residues" evidence="5">
    <location>
        <begin position="121"/>
        <end position="130"/>
    </location>
</feature>
<dbReference type="SMART" id="SM00184">
    <property type="entry name" value="RING"/>
    <property type="match status" value="1"/>
</dbReference>
<keyword evidence="2 4" id="KW-0863">Zinc-finger</keyword>
<feature type="compositionally biased region" description="Basic and acidic residues" evidence="5">
    <location>
        <begin position="110"/>
        <end position="120"/>
    </location>
</feature>